<dbReference type="AlphaFoldDB" id="A0A2U3KYI7"/>
<protein>
    <recommendedName>
        <fullName evidence="4">Uroporphyrin-III C-methyltransferase</fullName>
    </recommendedName>
</protein>
<dbReference type="PANTHER" id="PTHR36849">
    <property type="entry name" value="CYTOPLASMIC PROTEIN-RELATED"/>
    <property type="match status" value="1"/>
</dbReference>
<feature type="region of interest" description="Disordered" evidence="1">
    <location>
        <begin position="115"/>
        <end position="143"/>
    </location>
</feature>
<feature type="compositionally biased region" description="Low complexity" evidence="1">
    <location>
        <begin position="130"/>
        <end position="143"/>
    </location>
</feature>
<dbReference type="Pfam" id="PF22752">
    <property type="entry name" value="DUF488-N3i"/>
    <property type="match status" value="1"/>
</dbReference>
<dbReference type="InterPro" id="IPR052552">
    <property type="entry name" value="YeaO-like"/>
</dbReference>
<proteinExistence type="predicted"/>
<name>A0A2U3KYI7_9BACT</name>
<evidence type="ECO:0000313" key="3">
    <source>
        <dbReference type="Proteomes" id="UP000238701"/>
    </source>
</evidence>
<dbReference type="Proteomes" id="UP000238701">
    <property type="component" value="Unassembled WGS sequence"/>
</dbReference>
<dbReference type="OrthoDB" id="9790745at2"/>
<accession>A0A2U3KYI7</accession>
<dbReference type="PANTHER" id="PTHR36849:SF1">
    <property type="entry name" value="CYTOPLASMIC PROTEIN"/>
    <property type="match status" value="1"/>
</dbReference>
<evidence type="ECO:0000256" key="1">
    <source>
        <dbReference type="SAM" id="MobiDB-lite"/>
    </source>
</evidence>
<evidence type="ECO:0008006" key="4">
    <source>
        <dbReference type="Google" id="ProtNLM"/>
    </source>
</evidence>
<reference evidence="3" key="1">
    <citation type="submission" date="2018-02" db="EMBL/GenBank/DDBJ databases">
        <authorList>
            <person name="Hausmann B."/>
        </authorList>
    </citation>
    <scope>NUCLEOTIDE SEQUENCE [LARGE SCALE GENOMIC DNA]</scope>
    <source>
        <strain evidence="3">Peat soil MAG SbA1</strain>
    </source>
</reference>
<dbReference type="EMBL" id="OMOD01000150">
    <property type="protein sequence ID" value="SPF44683.1"/>
    <property type="molecule type" value="Genomic_DNA"/>
</dbReference>
<evidence type="ECO:0000313" key="2">
    <source>
        <dbReference type="EMBL" id="SPF44683.1"/>
    </source>
</evidence>
<gene>
    <name evidence="2" type="ORF">SBA1_550048</name>
</gene>
<organism evidence="2 3">
    <name type="scientific">Candidatus Sulfotelmatobacter kueseliae</name>
    <dbReference type="NCBI Taxonomy" id="2042962"/>
    <lineage>
        <taxon>Bacteria</taxon>
        <taxon>Pseudomonadati</taxon>
        <taxon>Acidobacteriota</taxon>
        <taxon>Terriglobia</taxon>
        <taxon>Terriglobales</taxon>
        <taxon>Candidatus Korobacteraceae</taxon>
        <taxon>Candidatus Sulfotelmatobacter</taxon>
    </lineage>
</organism>
<sequence>MAVVIKRVYEPASRADGTRVLVDRLWPRDLSKASAALDEWLRDLAPSDELRRWYHARPGEWVKFRQKYLKELSHPEAETALCRLYQFANKRKRLTLLFASKNETRNNAVVLKELLDGTRKPPTGTGPSGASATRQRAAAVRRR</sequence>